<gene>
    <name evidence="2" type="ORF">IPT68_19005</name>
</gene>
<evidence type="ECO:0000259" key="1">
    <source>
        <dbReference type="Pfam" id="PF09509"/>
    </source>
</evidence>
<name>A0A7M2TFZ4_STRCW</name>
<proteinExistence type="predicted"/>
<dbReference type="NCBIfam" id="TIGR02391">
    <property type="entry name" value="hypoth_ymh"/>
    <property type="match status" value="1"/>
</dbReference>
<organism evidence="2 3">
    <name type="scientific">Streptomyces chromofuscus</name>
    <dbReference type="NCBI Taxonomy" id="42881"/>
    <lineage>
        <taxon>Bacteria</taxon>
        <taxon>Bacillati</taxon>
        <taxon>Actinomycetota</taxon>
        <taxon>Actinomycetes</taxon>
        <taxon>Kitasatosporales</taxon>
        <taxon>Streptomycetaceae</taxon>
        <taxon>Streptomyces</taxon>
    </lineage>
</organism>
<sequence>MAEVAAERYARGSYNDAVMSAYRAVEYRIQTLLGSHVVGMPLMSDALAGNPPRIKVTRSTNPGSLDSERKGMHFLFMGAVGALRNPRAHGPDEADDRDEADEMLAFASFLMRRLDIEEAERQKAAEVEAESAQ</sequence>
<reference evidence="2 3" key="1">
    <citation type="submission" date="2020-10" db="EMBL/GenBank/DDBJ databases">
        <title>Streptomyces chromofuscus complate genome analysis.</title>
        <authorList>
            <person name="Anwar N."/>
        </authorList>
    </citation>
    <scope>NUCLEOTIDE SEQUENCE [LARGE SCALE GENOMIC DNA]</scope>
    <source>
        <strain evidence="2 3">DSM 40273</strain>
    </source>
</reference>
<evidence type="ECO:0000313" key="2">
    <source>
        <dbReference type="EMBL" id="QOV47667.1"/>
    </source>
</evidence>
<dbReference type="InterPro" id="IPR012654">
    <property type="entry name" value="CHP02391"/>
</dbReference>
<dbReference type="AlphaFoldDB" id="A0A7M2TFZ4"/>
<protein>
    <submittedName>
        <fullName evidence="2">TIGR02391 family protein</fullName>
    </submittedName>
</protein>
<dbReference type="EMBL" id="CP063374">
    <property type="protein sequence ID" value="QOV47667.1"/>
    <property type="molecule type" value="Genomic_DNA"/>
</dbReference>
<keyword evidence="3" id="KW-1185">Reference proteome</keyword>
<accession>A0A7M2TFZ4</accession>
<dbReference type="Pfam" id="PF09509">
    <property type="entry name" value="Hypoth_Ymh"/>
    <property type="match status" value="1"/>
</dbReference>
<dbReference type="Proteomes" id="UP000594008">
    <property type="component" value="Chromosome"/>
</dbReference>
<evidence type="ECO:0000313" key="3">
    <source>
        <dbReference type="Proteomes" id="UP000594008"/>
    </source>
</evidence>
<dbReference type="KEGG" id="schf:IPT68_19005"/>
<feature type="domain" description="Conserved hypothetical protein CHP02391" evidence="1">
    <location>
        <begin position="4"/>
        <end position="114"/>
    </location>
</feature>